<dbReference type="InterPro" id="IPR037923">
    <property type="entry name" value="HTH-like"/>
</dbReference>
<keyword evidence="4" id="KW-0472">Membrane</keyword>
<dbReference type="Pfam" id="PF12833">
    <property type="entry name" value="HTH_18"/>
    <property type="match status" value="1"/>
</dbReference>
<dbReference type="InterPro" id="IPR003313">
    <property type="entry name" value="AraC-bd"/>
</dbReference>
<feature type="transmembrane region" description="Helical" evidence="4">
    <location>
        <begin position="330"/>
        <end position="349"/>
    </location>
</feature>
<dbReference type="Proteomes" id="UP000649151">
    <property type="component" value="Unassembled WGS sequence"/>
</dbReference>
<name>A0ABR7IPJ7_9CLOT</name>
<dbReference type="PROSITE" id="PS01124">
    <property type="entry name" value="HTH_ARAC_FAMILY_2"/>
    <property type="match status" value="1"/>
</dbReference>
<dbReference type="EMBL" id="JACOQK010000001">
    <property type="protein sequence ID" value="MBC5787060.1"/>
    <property type="molecule type" value="Genomic_DNA"/>
</dbReference>
<dbReference type="InterPro" id="IPR018060">
    <property type="entry name" value="HTH_AraC"/>
</dbReference>
<evidence type="ECO:0000256" key="2">
    <source>
        <dbReference type="ARBA" id="ARBA00023125"/>
    </source>
</evidence>
<feature type="domain" description="HTH araC/xylS-type" evidence="5">
    <location>
        <begin position="233"/>
        <end position="329"/>
    </location>
</feature>
<dbReference type="Gene3D" id="1.10.10.60">
    <property type="entry name" value="Homeodomain-like"/>
    <property type="match status" value="1"/>
</dbReference>
<evidence type="ECO:0000256" key="4">
    <source>
        <dbReference type="SAM" id="Phobius"/>
    </source>
</evidence>
<dbReference type="InterPro" id="IPR014710">
    <property type="entry name" value="RmlC-like_jellyroll"/>
</dbReference>
<evidence type="ECO:0000256" key="3">
    <source>
        <dbReference type="ARBA" id="ARBA00023163"/>
    </source>
</evidence>
<organism evidence="6 7">
    <name type="scientific">Clostridium facile</name>
    <dbReference type="NCBI Taxonomy" id="2763035"/>
    <lineage>
        <taxon>Bacteria</taxon>
        <taxon>Bacillati</taxon>
        <taxon>Bacillota</taxon>
        <taxon>Clostridia</taxon>
        <taxon>Eubacteriales</taxon>
        <taxon>Clostridiaceae</taxon>
        <taxon>Clostridium</taxon>
    </lineage>
</organism>
<keyword evidence="4" id="KW-0812">Transmembrane</keyword>
<evidence type="ECO:0000259" key="5">
    <source>
        <dbReference type="PROSITE" id="PS01124"/>
    </source>
</evidence>
<comment type="caution">
    <text evidence="6">The sequence shown here is derived from an EMBL/GenBank/DDBJ whole genome shotgun (WGS) entry which is preliminary data.</text>
</comment>
<keyword evidence="2" id="KW-0238">DNA-binding</keyword>
<evidence type="ECO:0000313" key="7">
    <source>
        <dbReference type="Proteomes" id="UP000649151"/>
    </source>
</evidence>
<keyword evidence="4" id="KW-1133">Transmembrane helix</keyword>
<evidence type="ECO:0000313" key="6">
    <source>
        <dbReference type="EMBL" id="MBC5787060.1"/>
    </source>
</evidence>
<dbReference type="RefSeq" id="WP_186996185.1">
    <property type="nucleotide sequence ID" value="NZ_JACOQK010000001.1"/>
</dbReference>
<gene>
    <name evidence="6" type="ORF">H8Z77_03350</name>
</gene>
<keyword evidence="7" id="KW-1185">Reference proteome</keyword>
<dbReference type="InterPro" id="IPR009057">
    <property type="entry name" value="Homeodomain-like_sf"/>
</dbReference>
<proteinExistence type="predicted"/>
<dbReference type="Gene3D" id="2.60.120.10">
    <property type="entry name" value="Jelly Rolls"/>
    <property type="match status" value="1"/>
</dbReference>
<keyword evidence="3" id="KW-0804">Transcription</keyword>
<dbReference type="SMART" id="SM00342">
    <property type="entry name" value="HTH_ARAC"/>
    <property type="match status" value="1"/>
</dbReference>
<protein>
    <submittedName>
        <fullName evidence="6">Helix-turn-helix domain-containing protein</fullName>
    </submittedName>
</protein>
<accession>A0ABR7IPJ7</accession>
<dbReference type="PANTHER" id="PTHR43280:SF28">
    <property type="entry name" value="HTH-TYPE TRANSCRIPTIONAL ACTIVATOR RHAS"/>
    <property type="match status" value="1"/>
</dbReference>
<evidence type="ECO:0000256" key="1">
    <source>
        <dbReference type="ARBA" id="ARBA00023015"/>
    </source>
</evidence>
<reference evidence="6 7" key="1">
    <citation type="submission" date="2020-08" db="EMBL/GenBank/DDBJ databases">
        <title>Genome public.</title>
        <authorList>
            <person name="Liu C."/>
            <person name="Sun Q."/>
        </authorList>
    </citation>
    <scope>NUCLEOTIDE SEQUENCE [LARGE SCALE GENOMIC DNA]</scope>
    <source>
        <strain evidence="6 7">NSJ-27</strain>
    </source>
</reference>
<keyword evidence="1" id="KW-0805">Transcription regulation</keyword>
<dbReference type="PANTHER" id="PTHR43280">
    <property type="entry name" value="ARAC-FAMILY TRANSCRIPTIONAL REGULATOR"/>
    <property type="match status" value="1"/>
</dbReference>
<dbReference type="Pfam" id="PF02311">
    <property type="entry name" value="AraC_binding"/>
    <property type="match status" value="1"/>
</dbReference>
<dbReference type="SUPFAM" id="SSF46689">
    <property type="entry name" value="Homeodomain-like"/>
    <property type="match status" value="1"/>
</dbReference>
<sequence>MDRNIKQQLEKIIMNETTTHNQMNKLAYRIFHAKKFGFSIPTDKFHLPSGIYFQNEQKIVVTIDYQHDGSGYTAPHSHDFFEMFYVYQGSCFSTINDEDCEFKQGSLCIYNLQAKHSITIPTQNDIIFNILIHPSLMQKTFFTMLSDNNNLTRFFIESIQNGDMESSYLIFDCSQNKSIQFYLQNMIVEYFTGKDSQQTQKYLQILLLGLLTMLSVEYQRSFQEDQQTDMIKTKILEYINTYYQYATLSSMAEYFHYSKRNMIYYIYKHTGKKFSELQKETRINAIKNFLTTTTLPIKEIADKVGYSFNFATTVFKQETGMTMSQYRKKIKNEISLTLIFFSVIIYLYYDEFPFSCHDDRYHLPSFRRSYCVEWKVVFSYLF</sequence>
<dbReference type="SUPFAM" id="SSF51215">
    <property type="entry name" value="Regulatory protein AraC"/>
    <property type="match status" value="1"/>
</dbReference>